<reference evidence="1" key="2">
    <citation type="journal article" date="2015" name="Data Brief">
        <title>Shoot transcriptome of the giant reed, Arundo donax.</title>
        <authorList>
            <person name="Barrero R.A."/>
            <person name="Guerrero F.D."/>
            <person name="Moolhuijzen P."/>
            <person name="Goolsby J.A."/>
            <person name="Tidwell J."/>
            <person name="Bellgard S.E."/>
            <person name="Bellgard M.I."/>
        </authorList>
    </citation>
    <scope>NUCLEOTIDE SEQUENCE</scope>
    <source>
        <tissue evidence="1">Shoot tissue taken approximately 20 cm above the soil surface</tissue>
    </source>
</reference>
<evidence type="ECO:0000313" key="1">
    <source>
        <dbReference type="EMBL" id="JAD65802.1"/>
    </source>
</evidence>
<proteinExistence type="predicted"/>
<dbReference type="AlphaFoldDB" id="A0A0A9C2M2"/>
<dbReference type="EMBL" id="GBRH01232093">
    <property type="protein sequence ID" value="JAD65802.1"/>
    <property type="molecule type" value="Transcribed_RNA"/>
</dbReference>
<protein>
    <submittedName>
        <fullName evidence="1">Uncharacterized protein</fullName>
    </submittedName>
</protein>
<organism evidence="1">
    <name type="scientific">Arundo donax</name>
    <name type="common">Giant reed</name>
    <name type="synonym">Donax arundinaceus</name>
    <dbReference type="NCBI Taxonomy" id="35708"/>
    <lineage>
        <taxon>Eukaryota</taxon>
        <taxon>Viridiplantae</taxon>
        <taxon>Streptophyta</taxon>
        <taxon>Embryophyta</taxon>
        <taxon>Tracheophyta</taxon>
        <taxon>Spermatophyta</taxon>
        <taxon>Magnoliopsida</taxon>
        <taxon>Liliopsida</taxon>
        <taxon>Poales</taxon>
        <taxon>Poaceae</taxon>
        <taxon>PACMAD clade</taxon>
        <taxon>Arundinoideae</taxon>
        <taxon>Arundineae</taxon>
        <taxon>Arundo</taxon>
    </lineage>
</organism>
<sequence>MTYHHSYMDNSNVICMSKGEINTMDEIEPRHEQGAANLLLSFHWTLDCC</sequence>
<accession>A0A0A9C2M2</accession>
<reference evidence="1" key="1">
    <citation type="submission" date="2014-09" db="EMBL/GenBank/DDBJ databases">
        <authorList>
            <person name="Magalhaes I.L.F."/>
            <person name="Oliveira U."/>
            <person name="Santos F.R."/>
            <person name="Vidigal T.H.D.A."/>
            <person name="Brescovit A.D."/>
            <person name="Santos A.J."/>
        </authorList>
    </citation>
    <scope>NUCLEOTIDE SEQUENCE</scope>
    <source>
        <tissue evidence="1">Shoot tissue taken approximately 20 cm above the soil surface</tissue>
    </source>
</reference>
<name>A0A0A9C2M2_ARUDO</name>